<feature type="compositionally biased region" description="Low complexity" evidence="4">
    <location>
        <begin position="876"/>
        <end position="885"/>
    </location>
</feature>
<feature type="repeat" description="RCC1" evidence="2">
    <location>
        <begin position="417"/>
        <end position="471"/>
    </location>
</feature>
<feature type="region of interest" description="Disordered" evidence="4">
    <location>
        <begin position="472"/>
        <end position="491"/>
    </location>
</feature>
<dbReference type="InterPro" id="IPR051210">
    <property type="entry name" value="Ub_ligase/GEF_domain"/>
</dbReference>
<feature type="repeat" description="RCC1" evidence="2">
    <location>
        <begin position="258"/>
        <end position="311"/>
    </location>
</feature>
<evidence type="ECO:0000256" key="3">
    <source>
        <dbReference type="SAM" id="Coils"/>
    </source>
</evidence>
<protein>
    <submittedName>
        <fullName evidence="5">RCC1-like regulator of chromosome condensation protein</fullName>
    </submittedName>
</protein>
<feature type="repeat" description="RCC1" evidence="2">
    <location>
        <begin position="366"/>
        <end position="414"/>
    </location>
</feature>
<name>A0AAX4PLK0_9CHLO</name>
<evidence type="ECO:0000256" key="4">
    <source>
        <dbReference type="SAM" id="MobiDB-lite"/>
    </source>
</evidence>
<proteinExistence type="predicted"/>
<feature type="compositionally biased region" description="Low complexity" evidence="4">
    <location>
        <begin position="226"/>
        <end position="241"/>
    </location>
</feature>
<dbReference type="PANTHER" id="PTHR22870">
    <property type="entry name" value="REGULATOR OF CHROMOSOME CONDENSATION"/>
    <property type="match status" value="1"/>
</dbReference>
<evidence type="ECO:0000313" key="5">
    <source>
        <dbReference type="EMBL" id="WZN67225.1"/>
    </source>
</evidence>
<gene>
    <name evidence="5" type="ORF">HKI87_18g87980</name>
</gene>
<dbReference type="Pfam" id="PF00415">
    <property type="entry name" value="RCC1"/>
    <property type="match status" value="3"/>
</dbReference>
<keyword evidence="1" id="KW-0677">Repeat</keyword>
<keyword evidence="3" id="KW-0175">Coiled coil</keyword>
<feature type="compositionally biased region" description="Polar residues" evidence="4">
    <location>
        <begin position="917"/>
        <end position="931"/>
    </location>
</feature>
<feature type="coiled-coil region" evidence="3">
    <location>
        <begin position="981"/>
        <end position="1008"/>
    </location>
</feature>
<feature type="compositionally biased region" description="Basic residues" evidence="4">
    <location>
        <begin position="712"/>
        <end position="724"/>
    </location>
</feature>
<dbReference type="EMBL" id="CP151518">
    <property type="protein sequence ID" value="WZN67225.1"/>
    <property type="molecule type" value="Genomic_DNA"/>
</dbReference>
<organism evidence="5 6">
    <name type="scientific">Chloropicon roscoffensis</name>
    <dbReference type="NCBI Taxonomy" id="1461544"/>
    <lineage>
        <taxon>Eukaryota</taxon>
        <taxon>Viridiplantae</taxon>
        <taxon>Chlorophyta</taxon>
        <taxon>Chloropicophyceae</taxon>
        <taxon>Chloropicales</taxon>
        <taxon>Chloropicaceae</taxon>
        <taxon>Chloropicon</taxon>
    </lineage>
</organism>
<feature type="compositionally biased region" description="Basic and acidic residues" evidence="4">
    <location>
        <begin position="685"/>
        <end position="704"/>
    </location>
</feature>
<dbReference type="PRINTS" id="PR00633">
    <property type="entry name" value="RCCNDNSATION"/>
</dbReference>
<sequence>MKKEASYERVTAEASVTQLRKGGILLKFCRRAPPHFVNVRLSSDGKHIVYNRVGSKKKKQLVVLRIAGVEPGVTHRVFLGIFQYVPGRASKLQQHSITVAYFDKREYLRKFSVACSSNEEQQLWMRGLETVTALQQHANEHGDDEESHNHAAGWGLGLPGELNPRASFSLGLRSANGSQNDLVGSVDASQISFEMQRVLGLGHAGGGGAGDEPNNAEEDDRSGEPSSSSFSQHQHQNQHQQDFLARHSRQAARSLLPGDLFWWGAHRGGDAQQSAMAVAAEPRPTVLEGTGSLDVVAASFGADHGVLVTRSGGSYAWGGGSGGQLGHGGRHALGQPGRIRGGGLGSEATVACSCGAGNAAVVTAKGECFVWGGQGSQGQGAMASWFPKQVSPLSGRRVLSVSCGPYHGVLVTSEPRGNLYSWGDNFLGKLGLGEGVRSAAEPTRVEGGGMGRRTARHAACGTWHTAAAVALEPTSRSSSPGQQQGGEGAENTAEGSLFVWGQDERGCLGLGSREGGGDVVVWEPRAVTGLPCATDLCQVSCGQSHTLVLSDKGRVYQAGECGPLSLGGSFQEVSVQHETVSQIACGLHHCGCVSSDRHRVYTWGRGKEGQLGHGDLKCQKDPKSVQTLAAKHVVDLQCGDHSTVCVCAHVDYDDVKVERQLRAARQKFQSVVGAPSGLGGSTSHSPEDKAKPRRQQDEHAEEKALGSGGRALGKRARGRSKSKSVIKMITTLMGAKTKRKSGLEGGGSAGGVPRTILERSSPEVAAAGSKDQKKRAALNVDSTLDVMTKLGDGINKARSLSAHARDERANTAAAEALASLGITAAAAGTPSPGESPEADDRKRTSFLTIFKEEERKPNMERLAKRIVDLERQISLGQAQQQQQQQRGGGSGVDGEGKENAPLSQRPDRDRDRDRHGNQITPTHSRTSTWSFDLTNDQDGFARIRKQSQSMENIVTTPLAPAPKFPIQVPMTEIKRPRSDSLVHLSAQNQRLKQKLRDLERRLSERESAEAVDVAGGARVHIRQRGDRREVHKVTCGSAEQEQAFKAWVSGNRAAFLREHRITHVDVTGSGSVLDLLLSSS</sequence>
<feature type="region of interest" description="Disordered" evidence="4">
    <location>
        <begin position="672"/>
        <end position="773"/>
    </location>
</feature>
<dbReference type="SUPFAM" id="SSF50985">
    <property type="entry name" value="RCC1/BLIP-II"/>
    <property type="match status" value="2"/>
</dbReference>
<feature type="compositionally biased region" description="Basic and acidic residues" evidence="4">
    <location>
        <begin position="905"/>
        <end position="916"/>
    </location>
</feature>
<feature type="compositionally biased region" description="Low complexity" evidence="4">
    <location>
        <begin position="473"/>
        <end position="482"/>
    </location>
</feature>
<feature type="region of interest" description="Disordered" evidence="4">
    <location>
        <begin position="875"/>
        <end position="931"/>
    </location>
</feature>
<evidence type="ECO:0000256" key="2">
    <source>
        <dbReference type="PROSITE-ProRule" id="PRU00235"/>
    </source>
</evidence>
<reference evidence="5 6" key="1">
    <citation type="submission" date="2024-03" db="EMBL/GenBank/DDBJ databases">
        <title>Complete genome sequence of the green alga Chloropicon roscoffensis RCC1871.</title>
        <authorList>
            <person name="Lemieux C."/>
            <person name="Pombert J.-F."/>
            <person name="Otis C."/>
            <person name="Turmel M."/>
        </authorList>
    </citation>
    <scope>NUCLEOTIDE SEQUENCE [LARGE SCALE GENOMIC DNA]</scope>
    <source>
        <strain evidence="5 6">RCC1871</strain>
    </source>
</reference>
<dbReference type="InterPro" id="IPR011993">
    <property type="entry name" value="PH-like_dom_sf"/>
</dbReference>
<dbReference type="SUPFAM" id="SSF50729">
    <property type="entry name" value="PH domain-like"/>
    <property type="match status" value="1"/>
</dbReference>
<dbReference type="Proteomes" id="UP001472866">
    <property type="component" value="Chromosome 18"/>
</dbReference>
<dbReference type="PROSITE" id="PS50012">
    <property type="entry name" value="RCC1_3"/>
    <property type="match status" value="6"/>
</dbReference>
<feature type="repeat" description="RCC1" evidence="2">
    <location>
        <begin position="312"/>
        <end position="365"/>
    </location>
</feature>
<feature type="repeat" description="RCC1" evidence="2">
    <location>
        <begin position="598"/>
        <end position="649"/>
    </location>
</feature>
<feature type="repeat" description="RCC1" evidence="2">
    <location>
        <begin position="495"/>
        <end position="552"/>
    </location>
</feature>
<accession>A0AAX4PLK0</accession>
<dbReference type="Gene3D" id="2.30.29.30">
    <property type="entry name" value="Pleckstrin-homology domain (PH domain)/Phosphotyrosine-binding domain (PTB)"/>
    <property type="match status" value="1"/>
</dbReference>
<feature type="region of interest" description="Disordered" evidence="4">
    <location>
        <begin position="202"/>
        <end position="247"/>
    </location>
</feature>
<dbReference type="PANTHER" id="PTHR22870:SF437">
    <property type="entry name" value="REGULATOR OF CHROMOSOME CONDENSATION (RCC1) FAMILY WITH FYVE ZINC FINGER DOMAIN-CONTAINING PROTEIN"/>
    <property type="match status" value="1"/>
</dbReference>
<dbReference type="PROSITE" id="PS00626">
    <property type="entry name" value="RCC1_2"/>
    <property type="match status" value="2"/>
</dbReference>
<dbReference type="InterPro" id="IPR009091">
    <property type="entry name" value="RCC1/BLIP-II"/>
</dbReference>
<dbReference type="AlphaFoldDB" id="A0AAX4PLK0"/>
<dbReference type="InterPro" id="IPR000408">
    <property type="entry name" value="Reg_chr_condens"/>
</dbReference>
<evidence type="ECO:0000256" key="1">
    <source>
        <dbReference type="ARBA" id="ARBA00022737"/>
    </source>
</evidence>
<dbReference type="Gene3D" id="2.130.10.30">
    <property type="entry name" value="Regulator of chromosome condensation 1/beta-lactamase-inhibitor protein II"/>
    <property type="match status" value="2"/>
</dbReference>
<keyword evidence="6" id="KW-1185">Reference proteome</keyword>
<evidence type="ECO:0000313" key="6">
    <source>
        <dbReference type="Proteomes" id="UP001472866"/>
    </source>
</evidence>